<evidence type="ECO:0000313" key="7">
    <source>
        <dbReference type="Proteomes" id="UP000005408"/>
    </source>
</evidence>
<feature type="domain" description="RING-type" evidence="5">
    <location>
        <begin position="73"/>
        <end position="104"/>
    </location>
</feature>
<evidence type="ECO:0000256" key="3">
    <source>
        <dbReference type="ARBA" id="ARBA00022833"/>
    </source>
</evidence>
<evidence type="ECO:0000259" key="5">
    <source>
        <dbReference type="PROSITE" id="PS50089"/>
    </source>
</evidence>
<proteinExistence type="predicted"/>
<evidence type="ECO:0000256" key="2">
    <source>
        <dbReference type="ARBA" id="ARBA00022771"/>
    </source>
</evidence>
<protein>
    <recommendedName>
        <fullName evidence="5">RING-type domain-containing protein</fullName>
    </recommendedName>
</protein>
<dbReference type="Pfam" id="PF13445">
    <property type="entry name" value="zf-RING_UBOX"/>
    <property type="match status" value="1"/>
</dbReference>
<dbReference type="PROSITE" id="PS50089">
    <property type="entry name" value="ZF_RING_2"/>
    <property type="match status" value="1"/>
</dbReference>
<dbReference type="InterPro" id="IPR027370">
    <property type="entry name" value="Znf-RING_euk"/>
</dbReference>
<dbReference type="EnsemblMetazoa" id="G22792.1">
    <property type="protein sequence ID" value="G22792.1:cds"/>
    <property type="gene ID" value="G22792"/>
</dbReference>
<dbReference type="Proteomes" id="UP000005408">
    <property type="component" value="Unassembled WGS sequence"/>
</dbReference>
<keyword evidence="1" id="KW-0479">Metal-binding</keyword>
<dbReference type="GO" id="GO:0008270">
    <property type="term" value="F:zinc ion binding"/>
    <property type="evidence" value="ECO:0007669"/>
    <property type="project" value="UniProtKB-KW"/>
</dbReference>
<dbReference type="Gene3D" id="3.30.40.10">
    <property type="entry name" value="Zinc/RING finger domain, C3HC4 (zinc finger)"/>
    <property type="match status" value="1"/>
</dbReference>
<reference evidence="6" key="1">
    <citation type="submission" date="2022-08" db="UniProtKB">
        <authorList>
            <consortium name="EnsemblMetazoa"/>
        </authorList>
    </citation>
    <scope>IDENTIFICATION</scope>
    <source>
        <strain evidence="6">05x7-T-G4-1.051#20</strain>
    </source>
</reference>
<dbReference type="InterPro" id="IPR001841">
    <property type="entry name" value="Znf_RING"/>
</dbReference>
<evidence type="ECO:0000256" key="4">
    <source>
        <dbReference type="PROSITE-ProRule" id="PRU00175"/>
    </source>
</evidence>
<sequence length="121" mass="13697">MKSKEIVTLQKEFAKGLSFISIRFPVPEYCTITRGGLRGGRTCFEPVPCLTKTSEIRILAMATAVCKDPELRCTICLEKFNLPKILSCLHTFCEPCIQSYVQNCAGRKHQLFPMPFVPHED</sequence>
<dbReference type="SUPFAM" id="SSF57850">
    <property type="entry name" value="RING/U-box"/>
    <property type="match status" value="1"/>
</dbReference>
<dbReference type="PROSITE" id="PS00518">
    <property type="entry name" value="ZF_RING_1"/>
    <property type="match status" value="1"/>
</dbReference>
<dbReference type="InterPro" id="IPR013083">
    <property type="entry name" value="Znf_RING/FYVE/PHD"/>
</dbReference>
<evidence type="ECO:0000313" key="6">
    <source>
        <dbReference type="EnsemblMetazoa" id="G22792.1:cds"/>
    </source>
</evidence>
<organism evidence="6 7">
    <name type="scientific">Magallana gigas</name>
    <name type="common">Pacific oyster</name>
    <name type="synonym">Crassostrea gigas</name>
    <dbReference type="NCBI Taxonomy" id="29159"/>
    <lineage>
        <taxon>Eukaryota</taxon>
        <taxon>Metazoa</taxon>
        <taxon>Spiralia</taxon>
        <taxon>Lophotrochozoa</taxon>
        <taxon>Mollusca</taxon>
        <taxon>Bivalvia</taxon>
        <taxon>Autobranchia</taxon>
        <taxon>Pteriomorphia</taxon>
        <taxon>Ostreida</taxon>
        <taxon>Ostreoidea</taxon>
        <taxon>Ostreidae</taxon>
        <taxon>Magallana</taxon>
    </lineage>
</organism>
<name>A0A8W8K7T6_MAGGI</name>
<keyword evidence="7" id="KW-1185">Reference proteome</keyword>
<dbReference type="SMART" id="SM00184">
    <property type="entry name" value="RING"/>
    <property type="match status" value="1"/>
</dbReference>
<evidence type="ECO:0000256" key="1">
    <source>
        <dbReference type="ARBA" id="ARBA00022723"/>
    </source>
</evidence>
<dbReference type="AlphaFoldDB" id="A0A8W8K7T6"/>
<dbReference type="InterPro" id="IPR017907">
    <property type="entry name" value="Znf_RING_CS"/>
</dbReference>
<accession>A0A8W8K7T6</accession>
<keyword evidence="3" id="KW-0862">Zinc</keyword>
<keyword evidence="2 4" id="KW-0863">Zinc-finger</keyword>